<evidence type="ECO:0000256" key="9">
    <source>
        <dbReference type="HAMAP-Rule" id="MF_01924"/>
    </source>
</evidence>
<accession>A0A1G4U1M2</accession>
<dbReference type="PANTHER" id="PTHR43126:SF1">
    <property type="entry name" value="D-ALANYL-D-ALANINE DIPEPTIDASE"/>
    <property type="match status" value="1"/>
</dbReference>
<feature type="binding site" evidence="9">
    <location>
        <position position="138"/>
    </location>
    <ligand>
        <name>Zn(2+)</name>
        <dbReference type="ChEBI" id="CHEBI:29105"/>
        <note>catalytic</note>
    </ligand>
</feature>
<keyword evidence="6 9" id="KW-0224">Dipeptidase</keyword>
<evidence type="ECO:0000256" key="6">
    <source>
        <dbReference type="ARBA" id="ARBA00022997"/>
    </source>
</evidence>
<dbReference type="CDD" id="cd14817">
    <property type="entry name" value="D-Ala-D-Ala_dipeptidase_VanX"/>
    <property type="match status" value="1"/>
</dbReference>
<evidence type="ECO:0000256" key="8">
    <source>
        <dbReference type="ARBA" id="ARBA00023316"/>
    </source>
</evidence>
<dbReference type="Proteomes" id="UP000198889">
    <property type="component" value="Unassembled WGS sequence"/>
</dbReference>
<evidence type="ECO:0000256" key="5">
    <source>
        <dbReference type="ARBA" id="ARBA00022833"/>
    </source>
</evidence>
<keyword evidence="7 9" id="KW-0482">Metalloprotease</keyword>
<feature type="binding site" evidence="9">
    <location>
        <position position="230"/>
    </location>
    <ligand>
        <name>Zn(2+)</name>
        <dbReference type="ChEBI" id="CHEBI:29105"/>
        <note>catalytic</note>
    </ligand>
</feature>
<evidence type="ECO:0000256" key="10">
    <source>
        <dbReference type="PIRNR" id="PIRNR026671"/>
    </source>
</evidence>
<name>A0A1G4U1M2_9HYPH</name>
<keyword evidence="8 10" id="KW-0961">Cell wall biogenesis/degradation</keyword>
<organism evidence="12 13">
    <name type="scientific">Ancylobacter rudongensis</name>
    <dbReference type="NCBI Taxonomy" id="177413"/>
    <lineage>
        <taxon>Bacteria</taxon>
        <taxon>Pseudomonadati</taxon>
        <taxon>Pseudomonadota</taxon>
        <taxon>Alphaproteobacteria</taxon>
        <taxon>Hyphomicrobiales</taxon>
        <taxon>Xanthobacteraceae</taxon>
        <taxon>Ancylobacter</taxon>
    </lineage>
</organism>
<dbReference type="PIRSF" id="PIRSF026671">
    <property type="entry name" value="AA_dipeptidase"/>
    <property type="match status" value="1"/>
</dbReference>
<comment type="cofactor">
    <cofactor evidence="9">
        <name>Zn(2+)</name>
        <dbReference type="ChEBI" id="CHEBI:29105"/>
    </cofactor>
    <text evidence="9">Binds 1 zinc ion per subunit.</text>
</comment>
<feature type="chain" id="PRO_5011568231" description="D-alanyl-D-alanine dipeptidase" evidence="11">
    <location>
        <begin position="22"/>
        <end position="251"/>
    </location>
</feature>
<gene>
    <name evidence="9" type="primary">ddpX</name>
    <name evidence="12" type="ORF">SAMN05660859_3399</name>
</gene>
<comment type="similarity">
    <text evidence="9 10">Belongs to the peptidase M15D family.</text>
</comment>
<evidence type="ECO:0000256" key="2">
    <source>
        <dbReference type="ARBA" id="ARBA00022670"/>
    </source>
</evidence>
<feature type="active site" description="Proton donor/acceptor" evidence="9">
    <location>
        <position position="227"/>
    </location>
</feature>
<protein>
    <recommendedName>
        <fullName evidence="9 10">D-alanyl-D-alanine dipeptidase</fullName>
        <shortName evidence="9 10">D-Ala-D-Ala dipeptidase</shortName>
        <ecNumber evidence="9 10">3.4.13.22</ecNumber>
    </recommendedName>
</protein>
<keyword evidence="4 9" id="KW-0378">Hydrolase</keyword>
<dbReference type="Pfam" id="PF01427">
    <property type="entry name" value="Peptidase_M15"/>
    <property type="match status" value="2"/>
</dbReference>
<dbReference type="GO" id="GO:0071555">
    <property type="term" value="P:cell wall organization"/>
    <property type="evidence" value="ECO:0007669"/>
    <property type="project" value="UniProtKB-KW"/>
</dbReference>
<evidence type="ECO:0000256" key="1">
    <source>
        <dbReference type="ARBA" id="ARBA00001362"/>
    </source>
</evidence>
<keyword evidence="3 9" id="KW-0479">Metal-binding</keyword>
<dbReference type="HAMAP" id="MF_01924">
    <property type="entry name" value="A_A_dipeptidase"/>
    <property type="match status" value="1"/>
</dbReference>
<feature type="binding site" evidence="9">
    <location>
        <position position="145"/>
    </location>
    <ligand>
        <name>Zn(2+)</name>
        <dbReference type="ChEBI" id="CHEBI:29105"/>
        <note>catalytic</note>
    </ligand>
</feature>
<reference evidence="13" key="1">
    <citation type="submission" date="2016-10" db="EMBL/GenBank/DDBJ databases">
        <authorList>
            <person name="Varghese N."/>
            <person name="Submissions S."/>
        </authorList>
    </citation>
    <scope>NUCLEOTIDE SEQUENCE [LARGE SCALE GENOMIC DNA]</scope>
    <source>
        <strain evidence="13">CGMCC 1.1761</strain>
    </source>
</reference>
<dbReference type="InterPro" id="IPR000755">
    <property type="entry name" value="A_A_dipeptidase"/>
</dbReference>
<feature type="signal peptide" evidence="11">
    <location>
        <begin position="1"/>
        <end position="21"/>
    </location>
</feature>
<dbReference type="EC" id="3.4.13.22" evidence="9 10"/>
<comment type="catalytic activity">
    <reaction evidence="1 9 10">
        <text>D-alanyl-D-alanine + H2O = 2 D-alanine</text>
        <dbReference type="Rhea" id="RHEA:20661"/>
        <dbReference type="ChEBI" id="CHEBI:15377"/>
        <dbReference type="ChEBI" id="CHEBI:57416"/>
        <dbReference type="ChEBI" id="CHEBI:57822"/>
        <dbReference type="EC" id="3.4.13.22"/>
    </reaction>
</comment>
<keyword evidence="5 9" id="KW-0862">Zinc</keyword>
<dbReference type="InterPro" id="IPR009045">
    <property type="entry name" value="Zn_M74/Hedgehog-like"/>
</dbReference>
<dbReference type="GO" id="GO:0006508">
    <property type="term" value="P:proteolysis"/>
    <property type="evidence" value="ECO:0007669"/>
    <property type="project" value="UniProtKB-KW"/>
</dbReference>
<dbReference type="EMBL" id="FMTP01000005">
    <property type="protein sequence ID" value="SCW87498.1"/>
    <property type="molecule type" value="Genomic_DNA"/>
</dbReference>
<feature type="site" description="Transition state stabilizer" evidence="9">
    <location>
        <position position="93"/>
    </location>
</feature>
<dbReference type="RefSeq" id="WP_091441927.1">
    <property type="nucleotide sequence ID" value="NZ_FMTP01000005.1"/>
</dbReference>
<dbReference type="GO" id="GO:0160237">
    <property type="term" value="F:D-Ala-D-Ala dipeptidase activity"/>
    <property type="evidence" value="ECO:0007669"/>
    <property type="project" value="UniProtKB-EC"/>
</dbReference>
<evidence type="ECO:0000313" key="13">
    <source>
        <dbReference type="Proteomes" id="UP000198889"/>
    </source>
</evidence>
<keyword evidence="2 9" id="KW-0645">Protease</keyword>
<dbReference type="GO" id="GO:0008270">
    <property type="term" value="F:zinc ion binding"/>
    <property type="evidence" value="ECO:0007669"/>
    <property type="project" value="UniProtKB-UniRule"/>
</dbReference>
<dbReference type="GO" id="GO:0008237">
    <property type="term" value="F:metallopeptidase activity"/>
    <property type="evidence" value="ECO:0007669"/>
    <property type="project" value="UniProtKB-KW"/>
</dbReference>
<dbReference type="PANTHER" id="PTHR43126">
    <property type="entry name" value="D-ALANYL-D-ALANINE DIPEPTIDASE"/>
    <property type="match status" value="1"/>
</dbReference>
<evidence type="ECO:0000256" key="11">
    <source>
        <dbReference type="SAM" id="SignalP"/>
    </source>
</evidence>
<evidence type="ECO:0000313" key="12">
    <source>
        <dbReference type="EMBL" id="SCW87498.1"/>
    </source>
</evidence>
<dbReference type="SUPFAM" id="SSF55166">
    <property type="entry name" value="Hedgehog/DD-peptidase"/>
    <property type="match status" value="1"/>
</dbReference>
<dbReference type="AlphaFoldDB" id="A0A1G4U1M2"/>
<keyword evidence="11" id="KW-0732">Signal</keyword>
<comment type="function">
    <text evidence="9 10">Catalyzes hydrolysis of the D-alanyl-D-alanine dipeptide.</text>
</comment>
<keyword evidence="13" id="KW-1185">Reference proteome</keyword>
<proteinExistence type="inferred from homology"/>
<evidence type="ECO:0000256" key="7">
    <source>
        <dbReference type="ARBA" id="ARBA00023049"/>
    </source>
</evidence>
<dbReference type="Gene3D" id="3.30.1380.10">
    <property type="match status" value="1"/>
</dbReference>
<evidence type="ECO:0000256" key="3">
    <source>
        <dbReference type="ARBA" id="ARBA00022723"/>
    </source>
</evidence>
<sequence length="251" mass="27350">MLRTVLLTLALVAAPAAVRSADLPVGFVRLREVAPTIQYDIRYAGPHNFVGRPIAAYAAPECILTRQAAEALAAAARELAAQGLGLRVYDCYRPAQAVADFVAWARDLGDEAMKPEFYPRVPKTELFARGYIAEKSGHSRGSTVDLAIVRLDQKPAPPWAPGEPLADCALPMGERFDDATLDFGTGYDCFDVRAHHGAAGIPAEATTNRETLKTLMQRHGFTPYAEEWWHYTLAGEPFPGTYFDFPVTGGP</sequence>
<evidence type="ECO:0000256" key="4">
    <source>
        <dbReference type="ARBA" id="ARBA00022801"/>
    </source>
</evidence>